<dbReference type="PANTHER" id="PTHR42834:SF1">
    <property type="entry name" value="ENDONUCLEASE_EXONUCLEASE_PHOSPHATASE FAMILY PROTEIN (AFU_ORTHOLOGUE AFUA_3G09210)"/>
    <property type="match status" value="1"/>
</dbReference>
<dbReference type="GO" id="GO:0004527">
    <property type="term" value="F:exonuclease activity"/>
    <property type="evidence" value="ECO:0007669"/>
    <property type="project" value="UniProtKB-KW"/>
</dbReference>
<evidence type="ECO:0000313" key="2">
    <source>
        <dbReference type="EMBL" id="CAA6828482.1"/>
    </source>
</evidence>
<keyword evidence="2" id="KW-0255">Endonuclease</keyword>
<dbReference type="SUPFAM" id="SSF56219">
    <property type="entry name" value="DNase I-like"/>
    <property type="match status" value="1"/>
</dbReference>
<dbReference type="InterPro" id="IPR005135">
    <property type="entry name" value="Endo/exonuclease/phosphatase"/>
</dbReference>
<dbReference type="Pfam" id="PF19580">
    <property type="entry name" value="Exo_endo_phos_3"/>
    <property type="match status" value="1"/>
</dbReference>
<keyword evidence="2" id="KW-0269">Exonuclease</keyword>
<dbReference type="InterPro" id="IPR036691">
    <property type="entry name" value="Endo/exonu/phosph_ase_sf"/>
</dbReference>
<protein>
    <submittedName>
        <fullName evidence="2">Endonuclease/exonuclease/phosphatase</fullName>
    </submittedName>
</protein>
<dbReference type="GO" id="GO:0004519">
    <property type="term" value="F:endonuclease activity"/>
    <property type="evidence" value="ECO:0007669"/>
    <property type="project" value="UniProtKB-KW"/>
</dbReference>
<dbReference type="PANTHER" id="PTHR42834">
    <property type="entry name" value="ENDONUCLEASE/EXONUCLEASE/PHOSPHATASE FAMILY PROTEIN (AFU_ORTHOLOGUE AFUA_3G09210)"/>
    <property type="match status" value="1"/>
</dbReference>
<accession>A0A6S6UIH7</accession>
<reference evidence="2" key="1">
    <citation type="submission" date="2020-01" db="EMBL/GenBank/DDBJ databases">
        <authorList>
            <person name="Meier V. D."/>
            <person name="Meier V D."/>
        </authorList>
    </citation>
    <scope>NUCLEOTIDE SEQUENCE</scope>
    <source>
        <strain evidence="2">HLG_WM_MAG_10</strain>
    </source>
</reference>
<organism evidence="2">
    <name type="scientific">uncultured Aureispira sp</name>
    <dbReference type="NCBI Taxonomy" id="1331704"/>
    <lineage>
        <taxon>Bacteria</taxon>
        <taxon>Pseudomonadati</taxon>
        <taxon>Bacteroidota</taxon>
        <taxon>Saprospiria</taxon>
        <taxon>Saprospirales</taxon>
        <taxon>Saprospiraceae</taxon>
        <taxon>Aureispira</taxon>
        <taxon>environmental samples</taxon>
    </lineage>
</organism>
<sequence length="417" mass="47881">MFEIRTLILNYLSKFNLKNKPMRIIGFIFMLLIGNFAAAQEDTAAVEASPDQRQQKLESAESHLALGLNDHDGSPRNNNGIRVVFYNAENLFYPENDSIKRDDDFTQNGLKRWTFFRYQQKLNNIYKVMMAIGGWEPPAVVGFCELEHKKVLEDLINKTPLKKFGYRVVYEESPDRRGIDVGFIYRPSKFKYISHEAIQVDFPFDENLKTRDVLHVQGQVLGKDTLSVFVNHWPSRWGGQAKSEPKRVYVASLIRQRIDALYQANPNVKVVVMGDMNDYANNKSLIEVLKAKGTLEAVEKGDLFNYMEALSKNWQLGSHKYQGHWGTLDHIIVSEPLLNDNRKGFLRAAKDGAHIFAARFLLEEDTKNLGLQPFRTYAGPRYIGGFSDHLPIYIDLMYNAESDLEDADKIEAEDIEE</sequence>
<keyword evidence="2" id="KW-0540">Nuclease</keyword>
<evidence type="ECO:0000259" key="1">
    <source>
        <dbReference type="Pfam" id="PF19580"/>
    </source>
</evidence>
<gene>
    <name evidence="2" type="ORF">HELGO_WM55425</name>
</gene>
<proteinExistence type="predicted"/>
<name>A0A6S6UIH7_9BACT</name>
<keyword evidence="2" id="KW-0378">Hydrolase</keyword>
<feature type="domain" description="Endonuclease/exonuclease/phosphatase" evidence="1">
    <location>
        <begin position="83"/>
        <end position="396"/>
    </location>
</feature>
<dbReference type="EMBL" id="CACVAQ010000430">
    <property type="protein sequence ID" value="CAA6828482.1"/>
    <property type="molecule type" value="Genomic_DNA"/>
</dbReference>
<dbReference type="AlphaFoldDB" id="A0A6S6UIH7"/>
<dbReference type="Gene3D" id="3.60.10.10">
    <property type="entry name" value="Endonuclease/exonuclease/phosphatase"/>
    <property type="match status" value="1"/>
</dbReference>